<dbReference type="Gene3D" id="3.30.40.10">
    <property type="entry name" value="Zinc/RING finger domain, C3HC4 (zinc finger)"/>
    <property type="match status" value="1"/>
</dbReference>
<keyword evidence="1" id="KW-0808">Transferase</keyword>
<evidence type="ECO:0000313" key="10">
    <source>
        <dbReference type="EMBL" id="KAK8882933.1"/>
    </source>
</evidence>
<keyword evidence="3" id="KW-0677">Repeat</keyword>
<evidence type="ECO:0000256" key="5">
    <source>
        <dbReference type="ARBA" id="ARBA00022786"/>
    </source>
</evidence>
<feature type="domain" description="RING-type" evidence="8">
    <location>
        <begin position="36"/>
        <end position="86"/>
    </location>
</feature>
<keyword evidence="5" id="KW-0833">Ubl conjugation pathway</keyword>
<dbReference type="InterPro" id="IPR013083">
    <property type="entry name" value="Znf_RING/FYVE/PHD"/>
</dbReference>
<dbReference type="InterPro" id="IPR044066">
    <property type="entry name" value="TRIAD_supradom"/>
</dbReference>
<dbReference type="Pfam" id="PF01485">
    <property type="entry name" value="IBR"/>
    <property type="match status" value="1"/>
</dbReference>
<accession>A0ABR2JWT3</accession>
<keyword evidence="11" id="KW-1185">Reference proteome</keyword>
<evidence type="ECO:0000256" key="3">
    <source>
        <dbReference type="ARBA" id="ARBA00022737"/>
    </source>
</evidence>
<keyword evidence="2" id="KW-0479">Metal-binding</keyword>
<gene>
    <name evidence="10" type="ORF">M9Y10_045579</name>
</gene>
<organism evidence="10 11">
    <name type="scientific">Tritrichomonas musculus</name>
    <dbReference type="NCBI Taxonomy" id="1915356"/>
    <lineage>
        <taxon>Eukaryota</taxon>
        <taxon>Metamonada</taxon>
        <taxon>Parabasalia</taxon>
        <taxon>Tritrichomonadida</taxon>
        <taxon>Tritrichomonadidae</taxon>
        <taxon>Tritrichomonas</taxon>
    </lineage>
</organism>
<dbReference type="InterPro" id="IPR001841">
    <property type="entry name" value="Znf_RING"/>
</dbReference>
<dbReference type="PROSITE" id="PS51873">
    <property type="entry name" value="TRIAD"/>
    <property type="match status" value="1"/>
</dbReference>
<dbReference type="SUPFAM" id="SSF57850">
    <property type="entry name" value="RING/U-box"/>
    <property type="match status" value="1"/>
</dbReference>
<feature type="domain" description="RING-type" evidence="9">
    <location>
        <begin position="32"/>
        <end position="285"/>
    </location>
</feature>
<sequence length="500" mass="57227">MSDWEENRKKRLAFLGQRDTVAQTDDFIHSNSQDFCSACNRFLLNKPNNSLQLSCGHSFCLQCLKRLATTQINIKNNLEIRCPICSKPLNDNEIDIIDPKFTKIITDRFAKQFGQTVICPKCKADFILEPGAAAQITIDINGEKIRPAALECLRQFRVTCPICHTNFCAKCNSIPFHEGFTCEEQKLLDDDVVCRFCQVYPAIGCEKLDACHRVCWRQECRECLPQACMHVCDCGHACCGIKNEKNHFGCALCTQKLAICVICNESCALRPSVLMECGHPVHKNCLELFYQSLSEKGRIHIPRCWEFSCDCIPYHECVKSAAQRWKDISNKVEEITQIRMKLDDIENEQDHVKNPNDKDYFKQPLKFARDFFVFYICDKCKNPFFAGRKDCGDDDPNDNGPHECLRCNRKLMNSICPKHGETGMVIKCMFCCNPSLFFCFGTTYFCEICHQRPSDVQKGPWPQCDGKCKFAPHPPNGQQTISAYCVLCEQEKENAIINHK</sequence>
<protein>
    <submittedName>
        <fullName evidence="10">Regulation of axon guidance</fullName>
    </submittedName>
</protein>
<evidence type="ECO:0000256" key="7">
    <source>
        <dbReference type="PROSITE-ProRule" id="PRU00175"/>
    </source>
</evidence>
<name>A0ABR2JWT3_9EUKA</name>
<evidence type="ECO:0000256" key="1">
    <source>
        <dbReference type="ARBA" id="ARBA00022679"/>
    </source>
</evidence>
<comment type="caution">
    <text evidence="10">The sequence shown here is derived from an EMBL/GenBank/DDBJ whole genome shotgun (WGS) entry which is preliminary data.</text>
</comment>
<dbReference type="PROSITE" id="PS50089">
    <property type="entry name" value="ZF_RING_2"/>
    <property type="match status" value="1"/>
</dbReference>
<dbReference type="InterPro" id="IPR002867">
    <property type="entry name" value="IBR_dom"/>
</dbReference>
<evidence type="ECO:0000259" key="9">
    <source>
        <dbReference type="PROSITE" id="PS51873"/>
    </source>
</evidence>
<keyword evidence="4 7" id="KW-0863">Zinc-finger</keyword>
<dbReference type="InterPro" id="IPR027370">
    <property type="entry name" value="Znf-RING_euk"/>
</dbReference>
<evidence type="ECO:0000256" key="2">
    <source>
        <dbReference type="ARBA" id="ARBA00022723"/>
    </source>
</evidence>
<dbReference type="EMBL" id="JAPFFF010000009">
    <property type="protein sequence ID" value="KAK8882933.1"/>
    <property type="molecule type" value="Genomic_DNA"/>
</dbReference>
<reference evidence="10 11" key="1">
    <citation type="submission" date="2024-04" db="EMBL/GenBank/DDBJ databases">
        <title>Tritrichomonas musculus Genome.</title>
        <authorList>
            <person name="Alves-Ferreira E."/>
            <person name="Grigg M."/>
            <person name="Lorenzi H."/>
            <person name="Galac M."/>
        </authorList>
    </citation>
    <scope>NUCLEOTIDE SEQUENCE [LARGE SCALE GENOMIC DNA]</scope>
    <source>
        <strain evidence="10 11">EAF2021</strain>
    </source>
</reference>
<evidence type="ECO:0000313" key="11">
    <source>
        <dbReference type="Proteomes" id="UP001470230"/>
    </source>
</evidence>
<dbReference type="PROSITE" id="PS00518">
    <property type="entry name" value="ZF_RING_1"/>
    <property type="match status" value="1"/>
</dbReference>
<dbReference type="InterPro" id="IPR017907">
    <property type="entry name" value="Znf_RING_CS"/>
</dbReference>
<dbReference type="PANTHER" id="PTHR45943:SF2">
    <property type="entry name" value="RING-TYPE DOMAIN-CONTAINING PROTEIN"/>
    <property type="match status" value="1"/>
</dbReference>
<proteinExistence type="predicted"/>
<evidence type="ECO:0000256" key="4">
    <source>
        <dbReference type="ARBA" id="ARBA00022771"/>
    </source>
</evidence>
<dbReference type="PANTHER" id="PTHR45943">
    <property type="entry name" value="E3 UBIQUITIN-PROTEIN LIGASE MYCBP2"/>
    <property type="match status" value="1"/>
</dbReference>
<evidence type="ECO:0000259" key="8">
    <source>
        <dbReference type="PROSITE" id="PS50089"/>
    </source>
</evidence>
<dbReference type="Proteomes" id="UP001470230">
    <property type="component" value="Unassembled WGS sequence"/>
</dbReference>
<keyword evidence="6" id="KW-0862">Zinc</keyword>
<dbReference type="SMART" id="SM00184">
    <property type="entry name" value="RING"/>
    <property type="match status" value="2"/>
</dbReference>
<evidence type="ECO:0000256" key="6">
    <source>
        <dbReference type="ARBA" id="ARBA00022833"/>
    </source>
</evidence>
<dbReference type="Pfam" id="PF13445">
    <property type="entry name" value="zf-RING_UBOX"/>
    <property type="match status" value="1"/>
</dbReference>